<feature type="transmembrane region" description="Helical" evidence="2">
    <location>
        <begin position="281"/>
        <end position="301"/>
    </location>
</feature>
<evidence type="ECO:0000313" key="3">
    <source>
        <dbReference type="EMBL" id="GAA4796942.1"/>
    </source>
</evidence>
<feature type="transmembrane region" description="Helical" evidence="2">
    <location>
        <begin position="221"/>
        <end position="242"/>
    </location>
</feature>
<feature type="compositionally biased region" description="Low complexity" evidence="1">
    <location>
        <begin position="1"/>
        <end position="16"/>
    </location>
</feature>
<dbReference type="RefSeq" id="WP_345303534.1">
    <property type="nucleotide sequence ID" value="NZ_BAABJE010000012.1"/>
</dbReference>
<evidence type="ECO:0000256" key="2">
    <source>
        <dbReference type="SAM" id="Phobius"/>
    </source>
</evidence>
<feature type="transmembrane region" description="Helical" evidence="2">
    <location>
        <begin position="182"/>
        <end position="200"/>
    </location>
</feature>
<feature type="transmembrane region" description="Helical" evidence="2">
    <location>
        <begin position="248"/>
        <end position="269"/>
    </location>
</feature>
<feature type="compositionally biased region" description="Basic residues" evidence="1">
    <location>
        <begin position="118"/>
        <end position="131"/>
    </location>
</feature>
<accession>A0ABP9BP06</accession>
<feature type="transmembrane region" description="Helical" evidence="2">
    <location>
        <begin position="34"/>
        <end position="51"/>
    </location>
</feature>
<keyword evidence="2" id="KW-0472">Membrane</keyword>
<proteinExistence type="predicted"/>
<name>A0ABP9BP06_9GAMM</name>
<reference evidence="4" key="1">
    <citation type="journal article" date="2019" name="Int. J. Syst. Evol. Microbiol.">
        <title>The Global Catalogue of Microorganisms (GCM) 10K type strain sequencing project: providing services to taxonomists for standard genome sequencing and annotation.</title>
        <authorList>
            <consortium name="The Broad Institute Genomics Platform"/>
            <consortium name="The Broad Institute Genome Sequencing Center for Infectious Disease"/>
            <person name="Wu L."/>
            <person name="Ma J."/>
        </authorList>
    </citation>
    <scope>NUCLEOTIDE SEQUENCE [LARGE SCALE GENOMIC DNA]</scope>
    <source>
        <strain evidence="4">JCM 18204</strain>
    </source>
</reference>
<feature type="region of interest" description="Disordered" evidence="1">
    <location>
        <begin position="106"/>
        <end position="131"/>
    </location>
</feature>
<evidence type="ECO:0000256" key="1">
    <source>
        <dbReference type="SAM" id="MobiDB-lite"/>
    </source>
</evidence>
<keyword evidence="4" id="KW-1185">Reference proteome</keyword>
<organism evidence="3 4">
    <name type="scientific">Lysobacter hankyongensis</name>
    <dbReference type="NCBI Taxonomy" id="1176535"/>
    <lineage>
        <taxon>Bacteria</taxon>
        <taxon>Pseudomonadati</taxon>
        <taxon>Pseudomonadota</taxon>
        <taxon>Gammaproteobacteria</taxon>
        <taxon>Lysobacterales</taxon>
        <taxon>Lysobacteraceae</taxon>
        <taxon>Lysobacter</taxon>
    </lineage>
</organism>
<feature type="transmembrane region" description="Helical" evidence="2">
    <location>
        <begin position="152"/>
        <end position="176"/>
    </location>
</feature>
<protein>
    <submittedName>
        <fullName evidence="3">Uncharacterized protein</fullName>
    </submittedName>
</protein>
<evidence type="ECO:0000313" key="4">
    <source>
        <dbReference type="Proteomes" id="UP001499959"/>
    </source>
</evidence>
<dbReference type="Proteomes" id="UP001499959">
    <property type="component" value="Unassembled WGS sequence"/>
</dbReference>
<dbReference type="EMBL" id="BAABJE010000012">
    <property type="protein sequence ID" value="GAA4796942.1"/>
    <property type="molecule type" value="Genomic_DNA"/>
</dbReference>
<keyword evidence="2" id="KW-1133">Transmembrane helix</keyword>
<feature type="transmembrane region" description="Helical" evidence="2">
    <location>
        <begin position="71"/>
        <end position="97"/>
    </location>
</feature>
<feature type="region of interest" description="Disordered" evidence="1">
    <location>
        <begin position="1"/>
        <end position="25"/>
    </location>
</feature>
<comment type="caution">
    <text evidence="3">The sequence shown here is derived from an EMBL/GenBank/DDBJ whole genome shotgun (WGS) entry which is preliminary data.</text>
</comment>
<keyword evidence="2" id="KW-0812">Transmembrane</keyword>
<sequence>MTAVSSDGTETSSTPSEPSPGPSRRALRSLAEHWKTLLPAFAGFALLLHFWRIGYAPSLSFGDLGTVLGALLLFSLGGLIVFIVILVLPSVLIGYWIESNLLPPPPKPAASDPTARRTSLKSYHHRPRAAHPPRARRSVVFGWHPRAGSLPWFMLAAISTLLAYVGVLFAGVRIWPTGVTEHVVVGMFAIALVGVLAATMSMDIPQVRRRLRTLRRTRWQFALISLLYFAFWPIAVLPFYVVDGELRAVNTLMAVLAVLFVPFVHWMLYATYRIVSMQGMWVRGAMLGLVLFYSGAPLAILDGGLNAFGLGMMRRVDLVLTGRGCEIVHAAWPERICTPDHRGEAGAYRLENVEVLTRIGAHVYVAVPGGIDDDRLPRATIPADEVLSWHRTAAPVPAATDVPTNP</sequence>
<gene>
    <name evidence="3" type="ORF">GCM10023307_23480</name>
</gene>